<dbReference type="PANTHER" id="PTHR42756:SF1">
    <property type="entry name" value="TRANSCRIPTIONAL REPRESSOR OF EMRAB OPERON"/>
    <property type="match status" value="1"/>
</dbReference>
<dbReference type="InterPro" id="IPR036390">
    <property type="entry name" value="WH_DNA-bd_sf"/>
</dbReference>
<dbReference type="GO" id="GO:0003700">
    <property type="term" value="F:DNA-binding transcription factor activity"/>
    <property type="evidence" value="ECO:0007669"/>
    <property type="project" value="InterPro"/>
</dbReference>
<keyword evidence="1" id="KW-0805">Transcription regulation</keyword>
<proteinExistence type="predicted"/>
<dbReference type="KEGG" id="cpas:Clopa_4435"/>
<dbReference type="PRINTS" id="PR00598">
    <property type="entry name" value="HTHMARR"/>
</dbReference>
<evidence type="ECO:0000313" key="5">
    <source>
        <dbReference type="EMBL" id="AGK99147.1"/>
    </source>
</evidence>
<keyword evidence="3" id="KW-0804">Transcription</keyword>
<dbReference type="Gene3D" id="1.10.10.10">
    <property type="entry name" value="Winged helix-like DNA-binding domain superfamily/Winged helix DNA-binding domain"/>
    <property type="match status" value="1"/>
</dbReference>
<evidence type="ECO:0000259" key="4">
    <source>
        <dbReference type="PROSITE" id="PS50995"/>
    </source>
</evidence>
<gene>
    <name evidence="5" type="ORF">Clopa_4435</name>
</gene>
<name>R4K7I7_CLOPA</name>
<dbReference type="SUPFAM" id="SSF46785">
    <property type="entry name" value="Winged helix' DNA-binding domain"/>
    <property type="match status" value="1"/>
</dbReference>
<reference evidence="5 6" key="1">
    <citation type="submission" date="2012-01" db="EMBL/GenBank/DDBJ databases">
        <title>Complete sequence of chromosome of Clostridium pasteurianum BC1.</title>
        <authorList>
            <consortium name="US DOE Joint Genome Institute"/>
            <person name="Lucas S."/>
            <person name="Han J."/>
            <person name="Lapidus A."/>
            <person name="Cheng J.-F."/>
            <person name="Goodwin L."/>
            <person name="Pitluck S."/>
            <person name="Peters L."/>
            <person name="Mikhailova N."/>
            <person name="Teshima H."/>
            <person name="Detter J.C."/>
            <person name="Han C."/>
            <person name="Tapia R."/>
            <person name="Land M."/>
            <person name="Hauser L."/>
            <person name="Kyrpides N."/>
            <person name="Ivanova N."/>
            <person name="Pagani I."/>
            <person name="Dunn J."/>
            <person name="Taghavi S."/>
            <person name="Francis A."/>
            <person name="van der Lelie D."/>
            <person name="Woyke T."/>
        </authorList>
    </citation>
    <scope>NUCLEOTIDE SEQUENCE [LARGE SCALE GENOMIC DNA]</scope>
    <source>
        <strain evidence="5 6">BC1</strain>
    </source>
</reference>
<dbReference type="SMART" id="SM00347">
    <property type="entry name" value="HTH_MARR"/>
    <property type="match status" value="1"/>
</dbReference>
<dbReference type="EMBL" id="CP003261">
    <property type="protein sequence ID" value="AGK99147.1"/>
    <property type="molecule type" value="Genomic_DNA"/>
</dbReference>
<dbReference type="Proteomes" id="UP000013523">
    <property type="component" value="Chromosome"/>
</dbReference>
<organism evidence="5 6">
    <name type="scientific">Clostridium pasteurianum BC1</name>
    <dbReference type="NCBI Taxonomy" id="86416"/>
    <lineage>
        <taxon>Bacteria</taxon>
        <taxon>Bacillati</taxon>
        <taxon>Bacillota</taxon>
        <taxon>Clostridia</taxon>
        <taxon>Eubacteriales</taxon>
        <taxon>Clostridiaceae</taxon>
        <taxon>Clostridium</taxon>
    </lineage>
</organism>
<dbReference type="GO" id="GO:0003677">
    <property type="term" value="F:DNA binding"/>
    <property type="evidence" value="ECO:0007669"/>
    <property type="project" value="UniProtKB-KW"/>
</dbReference>
<dbReference type="OrthoDB" id="165131at2"/>
<feature type="domain" description="HTH marR-type" evidence="4">
    <location>
        <begin position="13"/>
        <end position="145"/>
    </location>
</feature>
<dbReference type="eggNOG" id="COG1846">
    <property type="taxonomic scope" value="Bacteria"/>
</dbReference>
<dbReference type="PATRIC" id="fig|86416.3.peg.4441"/>
<dbReference type="Pfam" id="PF01047">
    <property type="entry name" value="MarR"/>
    <property type="match status" value="1"/>
</dbReference>
<accession>R4K7I7</accession>
<dbReference type="AlphaFoldDB" id="R4K7I7"/>
<evidence type="ECO:0000256" key="2">
    <source>
        <dbReference type="ARBA" id="ARBA00023125"/>
    </source>
</evidence>
<keyword evidence="6" id="KW-1185">Reference proteome</keyword>
<dbReference type="InterPro" id="IPR000835">
    <property type="entry name" value="HTH_MarR-typ"/>
</dbReference>
<sequence>MPYLKVSDIAHVKSCACGNLRKTTRVITQFYDKILQPTGLRSTQLSLLTNILVHKNISVSELGIILLMDQTTVTRNIEILRKKGYITVTKEDDDSRRKSISITNSGEKKLEEAIPLWEVAQSKIEQGIGVESFQEFLKTLNYIQNLV</sequence>
<keyword evidence="2" id="KW-0238">DNA-binding</keyword>
<evidence type="ECO:0000313" key="6">
    <source>
        <dbReference type="Proteomes" id="UP000013523"/>
    </source>
</evidence>
<dbReference type="HOGENOM" id="CLU_083287_18_6_9"/>
<evidence type="ECO:0000256" key="1">
    <source>
        <dbReference type="ARBA" id="ARBA00023015"/>
    </source>
</evidence>
<dbReference type="PROSITE" id="PS50995">
    <property type="entry name" value="HTH_MARR_2"/>
    <property type="match status" value="1"/>
</dbReference>
<dbReference type="RefSeq" id="WP_015617418.1">
    <property type="nucleotide sequence ID" value="NC_021182.1"/>
</dbReference>
<protein>
    <submittedName>
        <fullName evidence="5">Transcriptional regulator</fullName>
    </submittedName>
</protein>
<dbReference type="PANTHER" id="PTHR42756">
    <property type="entry name" value="TRANSCRIPTIONAL REGULATOR, MARR"/>
    <property type="match status" value="1"/>
</dbReference>
<dbReference type="STRING" id="86416.Clopa_4435"/>
<dbReference type="InterPro" id="IPR036388">
    <property type="entry name" value="WH-like_DNA-bd_sf"/>
</dbReference>
<evidence type="ECO:0000256" key="3">
    <source>
        <dbReference type="ARBA" id="ARBA00023163"/>
    </source>
</evidence>